<protein>
    <submittedName>
        <fullName evidence="4">Uncharacterized protein</fullName>
    </submittedName>
</protein>
<dbReference type="OrthoDB" id="1933717at2759"/>
<evidence type="ECO:0000313" key="5">
    <source>
        <dbReference type="Proteomes" id="UP000825935"/>
    </source>
</evidence>
<dbReference type="OMA" id="CFRETRD"/>
<keyword evidence="5" id="KW-1185">Reference proteome</keyword>
<dbReference type="EMBL" id="CM035429">
    <property type="protein sequence ID" value="KAH7299416.1"/>
    <property type="molecule type" value="Genomic_DNA"/>
</dbReference>
<keyword evidence="2" id="KW-0521">NADP</keyword>
<dbReference type="GO" id="GO:0016020">
    <property type="term" value="C:membrane"/>
    <property type="evidence" value="ECO:0007669"/>
    <property type="project" value="TreeGrafter"/>
</dbReference>
<dbReference type="AlphaFoldDB" id="A0A8T2RSG0"/>
<name>A0A8T2RSG0_CERRI</name>
<sequence length="221" mass="25055">MKMTKKISISGLAVDEAYLKENNINLKDFLWKQDHGSKGFIFGYGSAKACIETNYYGAKYTTQALLPLVRHSDQGARIINVGSVMGLLTNLRNAKLQQELTRLECLSEAVIEGMLDKYLNDVKQHTWEDKSWPLKFSCYKMSKIALHTYTRLLATQLENEFPDKKFFVNCVDPGPVRTDITLGMGNLSPSEGAENIVWVALLPREECRSGQFFSLKKLAKY</sequence>
<evidence type="ECO:0000256" key="2">
    <source>
        <dbReference type="ARBA" id="ARBA00022857"/>
    </source>
</evidence>
<comment type="similarity">
    <text evidence="1">Belongs to the short-chain dehydrogenases/reductases (SDR) family.</text>
</comment>
<dbReference type="Gene3D" id="3.40.50.720">
    <property type="entry name" value="NAD(P)-binding Rossmann-like Domain"/>
    <property type="match status" value="1"/>
</dbReference>
<accession>A0A8T2RSG0</accession>
<dbReference type="PANTHER" id="PTHR43490">
    <property type="entry name" value="(+)-NEOMENTHOL DEHYDROGENASE"/>
    <property type="match status" value="1"/>
</dbReference>
<keyword evidence="3" id="KW-0560">Oxidoreductase</keyword>
<gene>
    <name evidence="4" type="ORF">KP509_24G010400</name>
</gene>
<evidence type="ECO:0000256" key="1">
    <source>
        <dbReference type="ARBA" id="ARBA00006484"/>
    </source>
</evidence>
<dbReference type="PRINTS" id="PR00081">
    <property type="entry name" value="GDHRDH"/>
</dbReference>
<evidence type="ECO:0000256" key="3">
    <source>
        <dbReference type="ARBA" id="ARBA00023002"/>
    </source>
</evidence>
<organism evidence="4 5">
    <name type="scientific">Ceratopteris richardii</name>
    <name type="common">Triangle waterfern</name>
    <dbReference type="NCBI Taxonomy" id="49495"/>
    <lineage>
        <taxon>Eukaryota</taxon>
        <taxon>Viridiplantae</taxon>
        <taxon>Streptophyta</taxon>
        <taxon>Embryophyta</taxon>
        <taxon>Tracheophyta</taxon>
        <taxon>Polypodiopsida</taxon>
        <taxon>Polypodiidae</taxon>
        <taxon>Polypodiales</taxon>
        <taxon>Pteridineae</taxon>
        <taxon>Pteridaceae</taxon>
        <taxon>Parkerioideae</taxon>
        <taxon>Ceratopteris</taxon>
    </lineage>
</organism>
<dbReference type="InterPro" id="IPR036291">
    <property type="entry name" value="NAD(P)-bd_dom_sf"/>
</dbReference>
<proteinExistence type="inferred from homology"/>
<reference evidence="4" key="1">
    <citation type="submission" date="2021-08" db="EMBL/GenBank/DDBJ databases">
        <title>WGS assembly of Ceratopteris richardii.</title>
        <authorList>
            <person name="Marchant D.B."/>
            <person name="Chen G."/>
            <person name="Jenkins J."/>
            <person name="Shu S."/>
            <person name="Leebens-Mack J."/>
            <person name="Grimwood J."/>
            <person name="Schmutz J."/>
            <person name="Soltis P."/>
            <person name="Soltis D."/>
            <person name="Chen Z.-H."/>
        </authorList>
    </citation>
    <scope>NUCLEOTIDE SEQUENCE</scope>
    <source>
        <strain evidence="4">Whitten #5841</strain>
        <tissue evidence="4">Leaf</tissue>
    </source>
</reference>
<dbReference type="InterPro" id="IPR002347">
    <property type="entry name" value="SDR_fam"/>
</dbReference>
<dbReference type="PANTHER" id="PTHR43490:SF73">
    <property type="entry name" value="OS07G0685800 PROTEIN"/>
    <property type="match status" value="1"/>
</dbReference>
<dbReference type="GO" id="GO:0016491">
    <property type="term" value="F:oxidoreductase activity"/>
    <property type="evidence" value="ECO:0007669"/>
    <property type="project" value="UniProtKB-KW"/>
</dbReference>
<dbReference type="SUPFAM" id="SSF51735">
    <property type="entry name" value="NAD(P)-binding Rossmann-fold domains"/>
    <property type="match status" value="1"/>
</dbReference>
<evidence type="ECO:0000313" key="4">
    <source>
        <dbReference type="EMBL" id="KAH7299416.1"/>
    </source>
</evidence>
<comment type="caution">
    <text evidence="4">The sequence shown here is derived from an EMBL/GenBank/DDBJ whole genome shotgun (WGS) entry which is preliminary data.</text>
</comment>
<dbReference type="Proteomes" id="UP000825935">
    <property type="component" value="Chromosome 24"/>
</dbReference>